<feature type="transmembrane region" description="Helical" evidence="7">
    <location>
        <begin position="26"/>
        <end position="50"/>
    </location>
</feature>
<evidence type="ECO:0000256" key="5">
    <source>
        <dbReference type="ARBA" id="ARBA00022989"/>
    </source>
</evidence>
<dbReference type="InterPro" id="IPR004638">
    <property type="entry name" value="EmrB-like"/>
</dbReference>
<dbReference type="NCBIfam" id="TIGR00711">
    <property type="entry name" value="efflux_EmrB"/>
    <property type="match status" value="1"/>
</dbReference>
<feature type="transmembrane region" description="Helical" evidence="7">
    <location>
        <begin position="313"/>
        <end position="332"/>
    </location>
</feature>
<keyword evidence="3" id="KW-1003">Cell membrane</keyword>
<feature type="transmembrane region" description="Helical" evidence="7">
    <location>
        <begin position="119"/>
        <end position="142"/>
    </location>
</feature>
<feature type="transmembrane region" description="Helical" evidence="7">
    <location>
        <begin position="181"/>
        <end position="204"/>
    </location>
</feature>
<feature type="domain" description="Major facilitator superfamily (MFS) profile" evidence="8">
    <location>
        <begin position="28"/>
        <end position="486"/>
    </location>
</feature>
<feature type="transmembrane region" description="Helical" evidence="7">
    <location>
        <begin position="154"/>
        <end position="175"/>
    </location>
</feature>
<feature type="transmembrane region" description="Helical" evidence="7">
    <location>
        <begin position="376"/>
        <end position="396"/>
    </location>
</feature>
<feature type="transmembrane region" description="Helical" evidence="7">
    <location>
        <begin position="464"/>
        <end position="486"/>
    </location>
</feature>
<evidence type="ECO:0000256" key="6">
    <source>
        <dbReference type="ARBA" id="ARBA00023136"/>
    </source>
</evidence>
<evidence type="ECO:0000256" key="4">
    <source>
        <dbReference type="ARBA" id="ARBA00022692"/>
    </source>
</evidence>
<proteinExistence type="predicted"/>
<reference evidence="9 10" key="1">
    <citation type="submission" date="2024-06" db="EMBL/GenBank/DDBJ databases">
        <title>The Natural Products Discovery Center: Release of the First 8490 Sequenced Strains for Exploring Actinobacteria Biosynthetic Diversity.</title>
        <authorList>
            <person name="Kalkreuter E."/>
            <person name="Kautsar S.A."/>
            <person name="Yang D."/>
            <person name="Bader C.D."/>
            <person name="Teijaro C.N."/>
            <person name="Fluegel L."/>
            <person name="Davis C.M."/>
            <person name="Simpson J.R."/>
            <person name="Lauterbach L."/>
            <person name="Steele A.D."/>
            <person name="Gui C."/>
            <person name="Meng S."/>
            <person name="Li G."/>
            <person name="Viehrig K."/>
            <person name="Ye F."/>
            <person name="Su P."/>
            <person name="Kiefer A.F."/>
            <person name="Nichols A."/>
            <person name="Cepeda A.J."/>
            <person name="Yan W."/>
            <person name="Fan B."/>
            <person name="Jiang Y."/>
            <person name="Adhikari A."/>
            <person name="Zheng C.-J."/>
            <person name="Schuster L."/>
            <person name="Cowan T.M."/>
            <person name="Smanski M.J."/>
            <person name="Chevrette M.G."/>
            <person name="De Carvalho L.P.S."/>
            <person name="Shen B."/>
        </authorList>
    </citation>
    <scope>NUCLEOTIDE SEQUENCE [LARGE SCALE GENOMIC DNA]</scope>
    <source>
        <strain evidence="9 10">NPDC050671</strain>
    </source>
</reference>
<dbReference type="Proteomes" id="UP001551658">
    <property type="component" value="Unassembled WGS sequence"/>
</dbReference>
<comment type="subcellular location">
    <subcellularLocation>
        <location evidence="1">Cell membrane</location>
        <topology evidence="1">Multi-pass membrane protein</topology>
    </subcellularLocation>
</comment>
<feature type="transmembrane region" description="Helical" evidence="7">
    <location>
        <begin position="94"/>
        <end position="113"/>
    </location>
</feature>
<keyword evidence="10" id="KW-1185">Reference proteome</keyword>
<dbReference type="Gene3D" id="1.20.1720.10">
    <property type="entry name" value="Multidrug resistance protein D"/>
    <property type="match status" value="1"/>
</dbReference>
<evidence type="ECO:0000256" key="2">
    <source>
        <dbReference type="ARBA" id="ARBA00022448"/>
    </source>
</evidence>
<sequence>MTTTIDRGPSAQEIPSGRRGSHALRWWVLAVLGVAQLMVVLDATVVNIALPEAQRDLGFDDASRQWVITGYALAFGSLLLLGGRLSDLFGRRNTFIVGLIGFSVASAVGGAATNFEMLVAARVGQGVFGALLAPAALSLLTVTFTEPSERAKAFGIFGAVAGTGGAIGLLLGGALTEWASWRWVMFVNLAFAAVALVGAVLLLARHAGGSRPKLDIPGTAVVTAALFSVVYGFSHAESDGWTNSVTLAFLIGGAALLAVFVWLETRVAHPLLPLRIVLDRTRGGAYLAVFVMGIGMFAIFLFLTYYMQLTLGYSPIMTGVAFLPMVAAMVASSTTTPSLLLPKLGPKVVVSGGFAIAALGMAWLTRIGLDTGYTTHILPGLILLGLGLGGAMSTAFQSATSGVGHDDAGVASAMINTSQQVGGSIGTALLSTIAASASSDYLAARTPDRLTIAQSAIESYTTSFTWAAGVFVLGAVVLAVLMPSALPVPAEGEPVLAH</sequence>
<evidence type="ECO:0000313" key="9">
    <source>
        <dbReference type="EMBL" id="MEV0363119.1"/>
    </source>
</evidence>
<dbReference type="InterPro" id="IPR036259">
    <property type="entry name" value="MFS_trans_sf"/>
</dbReference>
<evidence type="ECO:0000313" key="10">
    <source>
        <dbReference type="Proteomes" id="UP001551658"/>
    </source>
</evidence>
<keyword evidence="6 7" id="KW-0472">Membrane</keyword>
<feature type="transmembrane region" description="Helical" evidence="7">
    <location>
        <begin position="344"/>
        <end position="364"/>
    </location>
</feature>
<name>A0ABV3F5Y3_9NOCA</name>
<dbReference type="SUPFAM" id="SSF103473">
    <property type="entry name" value="MFS general substrate transporter"/>
    <property type="match status" value="1"/>
</dbReference>
<keyword evidence="5 7" id="KW-1133">Transmembrane helix</keyword>
<dbReference type="CDD" id="cd17321">
    <property type="entry name" value="MFS_MMR_MDR_like"/>
    <property type="match status" value="1"/>
</dbReference>
<dbReference type="PROSITE" id="PS50850">
    <property type="entry name" value="MFS"/>
    <property type="match status" value="1"/>
</dbReference>
<protein>
    <submittedName>
        <fullName evidence="9">MFS transporter</fullName>
    </submittedName>
</protein>
<dbReference type="Pfam" id="PF07690">
    <property type="entry name" value="MFS_1"/>
    <property type="match status" value="1"/>
</dbReference>
<dbReference type="PANTHER" id="PTHR42718">
    <property type="entry name" value="MAJOR FACILITATOR SUPERFAMILY MULTIDRUG TRANSPORTER MFSC"/>
    <property type="match status" value="1"/>
</dbReference>
<dbReference type="EMBL" id="JBFAIH010000004">
    <property type="protein sequence ID" value="MEV0363119.1"/>
    <property type="molecule type" value="Genomic_DNA"/>
</dbReference>
<keyword evidence="4 7" id="KW-0812">Transmembrane</keyword>
<feature type="transmembrane region" description="Helical" evidence="7">
    <location>
        <begin position="62"/>
        <end position="82"/>
    </location>
</feature>
<dbReference type="PANTHER" id="PTHR42718:SF46">
    <property type="entry name" value="BLR6921 PROTEIN"/>
    <property type="match status" value="1"/>
</dbReference>
<dbReference type="InterPro" id="IPR020846">
    <property type="entry name" value="MFS_dom"/>
</dbReference>
<evidence type="ECO:0000256" key="3">
    <source>
        <dbReference type="ARBA" id="ARBA00022475"/>
    </source>
</evidence>
<evidence type="ECO:0000259" key="8">
    <source>
        <dbReference type="PROSITE" id="PS50850"/>
    </source>
</evidence>
<dbReference type="InterPro" id="IPR011701">
    <property type="entry name" value="MFS"/>
</dbReference>
<dbReference type="RefSeq" id="WP_357976750.1">
    <property type="nucleotide sequence ID" value="NZ_JBFAIH010000004.1"/>
</dbReference>
<dbReference type="PROSITE" id="PS00216">
    <property type="entry name" value="SUGAR_TRANSPORT_1"/>
    <property type="match status" value="1"/>
</dbReference>
<dbReference type="Gene3D" id="1.20.1250.20">
    <property type="entry name" value="MFS general substrate transporter like domains"/>
    <property type="match status" value="1"/>
</dbReference>
<keyword evidence="2" id="KW-0813">Transport</keyword>
<evidence type="ECO:0000256" key="7">
    <source>
        <dbReference type="SAM" id="Phobius"/>
    </source>
</evidence>
<dbReference type="InterPro" id="IPR005829">
    <property type="entry name" value="Sugar_transporter_CS"/>
</dbReference>
<evidence type="ECO:0000256" key="1">
    <source>
        <dbReference type="ARBA" id="ARBA00004651"/>
    </source>
</evidence>
<feature type="transmembrane region" description="Helical" evidence="7">
    <location>
        <begin position="284"/>
        <end position="307"/>
    </location>
</feature>
<feature type="transmembrane region" description="Helical" evidence="7">
    <location>
        <begin position="245"/>
        <end position="263"/>
    </location>
</feature>
<organism evidence="9 10">
    <name type="scientific">Nocardia fusca</name>
    <dbReference type="NCBI Taxonomy" id="941183"/>
    <lineage>
        <taxon>Bacteria</taxon>
        <taxon>Bacillati</taxon>
        <taxon>Actinomycetota</taxon>
        <taxon>Actinomycetes</taxon>
        <taxon>Mycobacteriales</taxon>
        <taxon>Nocardiaceae</taxon>
        <taxon>Nocardia</taxon>
    </lineage>
</organism>
<comment type="caution">
    <text evidence="9">The sequence shown here is derived from an EMBL/GenBank/DDBJ whole genome shotgun (WGS) entry which is preliminary data.</text>
</comment>
<feature type="transmembrane region" description="Helical" evidence="7">
    <location>
        <begin position="216"/>
        <end position="233"/>
    </location>
</feature>
<accession>A0ABV3F5Y3</accession>
<gene>
    <name evidence="9" type="ORF">AB0H72_10505</name>
</gene>